<accession>A0ABW4LY76</accession>
<feature type="transmembrane region" description="Helical" evidence="5">
    <location>
        <begin position="262"/>
        <end position="288"/>
    </location>
</feature>
<dbReference type="PANTHER" id="PTHR43027:SF1">
    <property type="entry name" value="DOXORUBICIN RESISTANCE ABC TRANSPORTER PERMEASE PROTEIN DRRC-RELATED"/>
    <property type="match status" value="1"/>
</dbReference>
<evidence type="ECO:0000256" key="3">
    <source>
        <dbReference type="ARBA" id="ARBA00022989"/>
    </source>
</evidence>
<dbReference type="Proteomes" id="UP001597214">
    <property type="component" value="Unassembled WGS sequence"/>
</dbReference>
<dbReference type="EMBL" id="JBHUEM010000057">
    <property type="protein sequence ID" value="MFD1739719.1"/>
    <property type="molecule type" value="Genomic_DNA"/>
</dbReference>
<dbReference type="Pfam" id="PF12698">
    <property type="entry name" value="ABC2_membrane_3"/>
    <property type="match status" value="1"/>
</dbReference>
<evidence type="ECO:0000256" key="2">
    <source>
        <dbReference type="ARBA" id="ARBA00022692"/>
    </source>
</evidence>
<keyword evidence="2 5" id="KW-0812">Transmembrane</keyword>
<keyword evidence="4 5" id="KW-0472">Membrane</keyword>
<evidence type="ECO:0000256" key="5">
    <source>
        <dbReference type="SAM" id="Phobius"/>
    </source>
</evidence>
<evidence type="ECO:0000256" key="1">
    <source>
        <dbReference type="ARBA" id="ARBA00004141"/>
    </source>
</evidence>
<sequence>MRSFITKDLLLFWRDRKELITVLVLPIVLVFVLNFAFAGIFDNDDELSMDLQLAVVNQDNEAEALAQLKEKLVKEALLPEDEALEIVAQVSYVNPVQILFDYLDSEELQNWVTVHKLEESETIIKVEKGDLDGILVIPEGFTTDSLYAAFVGTSPTTSLKFKREKDTNNSSALYNIVYGFTDHMNYHFAMQEIEGATMAEVTLPEGGFEKVGTGASFTLTQYFTIAMGALFALFLSATVASKTGVEIRQQVFNRILLTNSKPILFLIGKMVSTFCLAWLQIMFVFILSHFLLDVFPDRSMIFWLGTVGIVTILSLAISSLAAVFTSILLRMNNIDAANGIFMFVILMFGIIGGNFVPIYILPDWLQQMGEWTPNGLSLVMLTNWIQFEELSSIVIPSVVLIGFFLLCTVIGLALYPKRGEA</sequence>
<evidence type="ECO:0000259" key="6">
    <source>
        <dbReference type="Pfam" id="PF12698"/>
    </source>
</evidence>
<protein>
    <submittedName>
        <fullName evidence="7">ABC transporter permease</fullName>
    </submittedName>
</protein>
<feature type="transmembrane region" description="Helical" evidence="5">
    <location>
        <begin position="340"/>
        <end position="361"/>
    </location>
</feature>
<keyword evidence="8" id="KW-1185">Reference proteome</keyword>
<gene>
    <name evidence="7" type="ORF">ACFSCX_24945</name>
</gene>
<reference evidence="8" key="1">
    <citation type="journal article" date="2019" name="Int. J. Syst. Evol. Microbiol.">
        <title>The Global Catalogue of Microorganisms (GCM) 10K type strain sequencing project: providing services to taxonomists for standard genome sequencing and annotation.</title>
        <authorList>
            <consortium name="The Broad Institute Genomics Platform"/>
            <consortium name="The Broad Institute Genome Sequencing Center for Infectious Disease"/>
            <person name="Wu L."/>
            <person name="Ma J."/>
        </authorList>
    </citation>
    <scope>NUCLEOTIDE SEQUENCE [LARGE SCALE GENOMIC DNA]</scope>
    <source>
        <strain evidence="8">CCUG 49339</strain>
    </source>
</reference>
<feature type="transmembrane region" description="Helical" evidence="5">
    <location>
        <begin position="20"/>
        <end position="41"/>
    </location>
</feature>
<dbReference type="PANTHER" id="PTHR43027">
    <property type="entry name" value="DOXORUBICIN RESISTANCE ABC TRANSPORTER PERMEASE PROTEIN DRRC-RELATED"/>
    <property type="match status" value="1"/>
</dbReference>
<comment type="caution">
    <text evidence="7">The sequence shown here is derived from an EMBL/GenBank/DDBJ whole genome shotgun (WGS) entry which is preliminary data.</text>
</comment>
<proteinExistence type="predicted"/>
<evidence type="ECO:0000313" key="8">
    <source>
        <dbReference type="Proteomes" id="UP001597214"/>
    </source>
</evidence>
<dbReference type="InterPro" id="IPR052902">
    <property type="entry name" value="ABC-2_transporter"/>
</dbReference>
<evidence type="ECO:0000313" key="7">
    <source>
        <dbReference type="EMBL" id="MFD1739719.1"/>
    </source>
</evidence>
<feature type="transmembrane region" description="Helical" evidence="5">
    <location>
        <begin position="393"/>
        <end position="415"/>
    </location>
</feature>
<feature type="transmembrane region" description="Helical" evidence="5">
    <location>
        <begin position="222"/>
        <end position="241"/>
    </location>
</feature>
<name>A0ABW4LY76_9BACI</name>
<dbReference type="RefSeq" id="WP_377930972.1">
    <property type="nucleotide sequence ID" value="NZ_JBHUEM010000057.1"/>
</dbReference>
<feature type="transmembrane region" description="Helical" evidence="5">
    <location>
        <begin position="300"/>
        <end position="328"/>
    </location>
</feature>
<organism evidence="7 8">
    <name type="scientific">Bacillus salitolerans</name>
    <dbReference type="NCBI Taxonomy" id="1437434"/>
    <lineage>
        <taxon>Bacteria</taxon>
        <taxon>Bacillati</taxon>
        <taxon>Bacillota</taxon>
        <taxon>Bacilli</taxon>
        <taxon>Bacillales</taxon>
        <taxon>Bacillaceae</taxon>
        <taxon>Bacillus</taxon>
    </lineage>
</organism>
<comment type="subcellular location">
    <subcellularLocation>
        <location evidence="1">Membrane</location>
        <topology evidence="1">Multi-pass membrane protein</topology>
    </subcellularLocation>
</comment>
<keyword evidence="3 5" id="KW-1133">Transmembrane helix</keyword>
<dbReference type="InterPro" id="IPR013525">
    <property type="entry name" value="ABC2_TM"/>
</dbReference>
<evidence type="ECO:0000256" key="4">
    <source>
        <dbReference type="ARBA" id="ARBA00023136"/>
    </source>
</evidence>
<feature type="domain" description="ABC-2 type transporter transmembrane" evidence="6">
    <location>
        <begin position="19"/>
        <end position="412"/>
    </location>
</feature>